<accession>A0A239NNY3</accession>
<proteinExistence type="predicted"/>
<reference evidence="1 2" key="1">
    <citation type="submission" date="2017-06" db="EMBL/GenBank/DDBJ databases">
        <authorList>
            <person name="Kim H.J."/>
            <person name="Triplett B.A."/>
        </authorList>
    </citation>
    <scope>NUCLEOTIDE SEQUENCE [LARGE SCALE GENOMIC DNA]</scope>
    <source>
        <strain evidence="1 2">CGMCC 4.1858</strain>
    </source>
</reference>
<protein>
    <submittedName>
        <fullName evidence="1">Uncharacterized protein</fullName>
    </submittedName>
</protein>
<keyword evidence="2" id="KW-1185">Reference proteome</keyword>
<dbReference type="AlphaFoldDB" id="A0A239NNY3"/>
<evidence type="ECO:0000313" key="1">
    <source>
        <dbReference type="EMBL" id="SNT56084.1"/>
    </source>
</evidence>
<gene>
    <name evidence="1" type="ORF">SAMN05216252_1411</name>
</gene>
<sequence length="25" mass="2640">GTFMRKYAKPAAKSVTQGTVLRGTA</sequence>
<dbReference type="Proteomes" id="UP000198280">
    <property type="component" value="Unassembled WGS sequence"/>
</dbReference>
<evidence type="ECO:0000313" key="2">
    <source>
        <dbReference type="Proteomes" id="UP000198280"/>
    </source>
</evidence>
<organism evidence="1 2">
    <name type="scientific">Actinacidiphila glaucinigra</name>
    <dbReference type="NCBI Taxonomy" id="235986"/>
    <lineage>
        <taxon>Bacteria</taxon>
        <taxon>Bacillati</taxon>
        <taxon>Actinomycetota</taxon>
        <taxon>Actinomycetes</taxon>
        <taxon>Kitasatosporales</taxon>
        <taxon>Streptomycetaceae</taxon>
        <taxon>Actinacidiphila</taxon>
    </lineage>
</organism>
<name>A0A239NNY3_9ACTN</name>
<feature type="non-terminal residue" evidence="1">
    <location>
        <position position="1"/>
    </location>
</feature>
<dbReference type="EMBL" id="FZOF01000041">
    <property type="protein sequence ID" value="SNT56084.1"/>
    <property type="molecule type" value="Genomic_DNA"/>
</dbReference>